<name>A0A077EFA7_9FLAO</name>
<evidence type="ECO:0000313" key="2">
    <source>
        <dbReference type="EMBL" id="AIL45253.1"/>
    </source>
</evidence>
<dbReference type="HOGENOM" id="CLU_2259344_0_0_10"/>
<dbReference type="Proteomes" id="UP000028933">
    <property type="component" value="Chromosome"/>
</dbReference>
<sequence length="106" mass="11477">MKINQFFKTNALAIAAIIFAGTTMSFKLAEKKAAPQDFYYNSSDISPNAFHNVANWNTTMPTDCSTEEPVRPCKVTVPEGSTLSSVLGSKTNSQVLAISQGYRPAP</sequence>
<dbReference type="eggNOG" id="ENOG50348HB">
    <property type="taxonomic scope" value="Bacteria"/>
</dbReference>
<evidence type="ECO:0000256" key="1">
    <source>
        <dbReference type="SAM" id="SignalP"/>
    </source>
</evidence>
<dbReference type="EMBL" id="CP007547">
    <property type="protein sequence ID" value="AIL45253.1"/>
    <property type="molecule type" value="Genomic_DNA"/>
</dbReference>
<dbReference type="AlphaFoldDB" id="A0A077EFA7"/>
<feature type="chain" id="PRO_5001717655" evidence="1">
    <location>
        <begin position="21"/>
        <end position="106"/>
    </location>
</feature>
<protein>
    <submittedName>
        <fullName evidence="2">Uncharacterized protein</fullName>
    </submittedName>
</protein>
<proteinExistence type="predicted"/>
<reference evidence="2" key="2">
    <citation type="journal article" date="2015" name="Genome Biol. Evol.">
        <title>Complete Genome Sequence and Transcriptomic Analysis of the Novel Pathogen Elizabethkingia anophelis in Response to Oxidative Stress.</title>
        <authorList>
            <person name="Li Y."/>
            <person name="Liu Y."/>
            <person name="Chew S.C."/>
            <person name="Tay M."/>
            <person name="Salido M.M."/>
            <person name="Teo J."/>
            <person name="Lauro F.M."/>
            <person name="Givskov M."/>
            <person name="Yang L."/>
        </authorList>
    </citation>
    <scope>NUCLEOTIDE SEQUENCE</scope>
    <source>
        <strain evidence="2">NUHP1</strain>
    </source>
</reference>
<gene>
    <name evidence="2" type="ORF">BD94_1478</name>
</gene>
<feature type="signal peptide" evidence="1">
    <location>
        <begin position="1"/>
        <end position="20"/>
    </location>
</feature>
<dbReference type="KEGG" id="eao:BD94_1478"/>
<dbReference type="RefSeq" id="WP_024566434.1">
    <property type="nucleotide sequence ID" value="NZ_CP007547.1"/>
</dbReference>
<evidence type="ECO:0000313" key="3">
    <source>
        <dbReference type="Proteomes" id="UP000028933"/>
    </source>
</evidence>
<reference evidence="2" key="1">
    <citation type="journal article" date="2013" name="Lancet">
        <title>First case of E anophelis outbreak in an intensive-care unit.</title>
        <authorList>
            <person name="Teo J."/>
            <person name="Tan S.Y."/>
            <person name="Tay M."/>
            <person name="Ding Y."/>
            <person name="Kjelleberg S."/>
            <person name="Givskov M."/>
            <person name="Lin R.T."/>
            <person name="Yang L."/>
        </authorList>
    </citation>
    <scope>NUCLEOTIDE SEQUENCE [LARGE SCALE GENOMIC DNA]</scope>
    <source>
        <strain evidence="2">NUHP1</strain>
    </source>
</reference>
<keyword evidence="1" id="KW-0732">Signal</keyword>
<accession>A0A077EFA7</accession>
<organism evidence="2 3">
    <name type="scientific">Elizabethkingia anophelis NUHP1</name>
    <dbReference type="NCBI Taxonomy" id="1338011"/>
    <lineage>
        <taxon>Bacteria</taxon>
        <taxon>Pseudomonadati</taxon>
        <taxon>Bacteroidota</taxon>
        <taxon>Flavobacteriia</taxon>
        <taxon>Flavobacteriales</taxon>
        <taxon>Weeksellaceae</taxon>
        <taxon>Elizabethkingia</taxon>
    </lineage>
</organism>